<name>A0A8T2S1D0_CERRI</name>
<feature type="repeat" description="PPR" evidence="3">
    <location>
        <begin position="30"/>
        <end position="64"/>
    </location>
</feature>
<comment type="similarity">
    <text evidence="1">Belongs to the PPR family. P subfamily.</text>
</comment>
<dbReference type="Gene3D" id="1.25.40.10">
    <property type="entry name" value="Tetratricopeptide repeat domain"/>
    <property type="match status" value="1"/>
</dbReference>
<evidence type="ECO:0000313" key="5">
    <source>
        <dbReference type="Proteomes" id="UP000825935"/>
    </source>
</evidence>
<dbReference type="AlphaFoldDB" id="A0A8T2S1D0"/>
<keyword evidence="2" id="KW-0677">Repeat</keyword>
<dbReference type="OrthoDB" id="1851534at2759"/>
<dbReference type="PROSITE" id="PS51375">
    <property type="entry name" value="PPR"/>
    <property type="match status" value="1"/>
</dbReference>
<dbReference type="NCBIfam" id="TIGR00756">
    <property type="entry name" value="PPR"/>
    <property type="match status" value="1"/>
</dbReference>
<dbReference type="Pfam" id="PF13812">
    <property type="entry name" value="PPR_3"/>
    <property type="match status" value="1"/>
</dbReference>
<proteinExistence type="inferred from homology"/>
<reference evidence="4 5" key="1">
    <citation type="submission" date="2021-08" db="EMBL/GenBank/DDBJ databases">
        <title>WGS assembly of Ceratopteris richardii.</title>
        <authorList>
            <person name="Marchant D.B."/>
            <person name="Chen G."/>
            <person name="Jenkins J."/>
            <person name="Shu S."/>
            <person name="Leebens-Mack J."/>
            <person name="Grimwood J."/>
            <person name="Schmutz J."/>
            <person name="Soltis P."/>
            <person name="Soltis D."/>
            <person name="Chen Z.-H."/>
        </authorList>
    </citation>
    <scope>NUCLEOTIDE SEQUENCE [LARGE SCALE GENOMIC DNA]</scope>
    <source>
        <strain evidence="4">Whitten #5841</strain>
        <tissue evidence="4">Leaf</tissue>
    </source>
</reference>
<protein>
    <recommendedName>
        <fullName evidence="6">Smr domain-containing protein</fullName>
    </recommendedName>
</protein>
<accession>A0A8T2S1D0</accession>
<sequence>MIIDACGKHGLHEEALLHYGDLCNSGLELNVVSYCSIISAMVNVGKYKKAEHLYRRAQLKGIRTDLHLHLKMIHCYTKCKKTRLGHEIYSLIQKLRMKMTSTAYSTVLALYVEGAWYNHAASTLKHLEIEGISLDRSAHGLLIRAFGSIKDNMAPLIKAVEASQYDVCRLLTSLSLTREEGPKWSPTWIRLVKEYIERIEGDDADSQSILGIYNAFLDCFWQRGLKQAAKILLEEARKDCAVSTCPKIYETELVLDIRGLSVGGSKVAVAEWLNDVRKSTREDFLDGKKMVIITGVGSFPNMFEGELAYSQRKGLKAALLHLFEELDSPFAEAPENPTVVEASTVDVFEWISRVLKRETALVDCF</sequence>
<dbReference type="InterPro" id="IPR002885">
    <property type="entry name" value="PPR_rpt"/>
</dbReference>
<evidence type="ECO:0000256" key="2">
    <source>
        <dbReference type="ARBA" id="ARBA00022737"/>
    </source>
</evidence>
<dbReference type="EMBL" id="CM035428">
    <property type="protein sequence ID" value="KAH7302590.1"/>
    <property type="molecule type" value="Genomic_DNA"/>
</dbReference>
<organism evidence="4 5">
    <name type="scientific">Ceratopteris richardii</name>
    <name type="common">Triangle waterfern</name>
    <dbReference type="NCBI Taxonomy" id="49495"/>
    <lineage>
        <taxon>Eukaryota</taxon>
        <taxon>Viridiplantae</taxon>
        <taxon>Streptophyta</taxon>
        <taxon>Embryophyta</taxon>
        <taxon>Tracheophyta</taxon>
        <taxon>Polypodiopsida</taxon>
        <taxon>Polypodiidae</taxon>
        <taxon>Polypodiales</taxon>
        <taxon>Pteridineae</taxon>
        <taxon>Pteridaceae</taxon>
        <taxon>Parkerioideae</taxon>
        <taxon>Ceratopteris</taxon>
    </lineage>
</organism>
<keyword evidence="5" id="KW-1185">Reference proteome</keyword>
<gene>
    <name evidence="4" type="ORF">KP509_23G078700</name>
</gene>
<dbReference type="Proteomes" id="UP000825935">
    <property type="component" value="Chromosome 23"/>
</dbReference>
<evidence type="ECO:0000256" key="1">
    <source>
        <dbReference type="ARBA" id="ARBA00007626"/>
    </source>
</evidence>
<comment type="caution">
    <text evidence="4">The sequence shown here is derived from an EMBL/GenBank/DDBJ whole genome shotgun (WGS) entry which is preliminary data.</text>
</comment>
<evidence type="ECO:0000313" key="4">
    <source>
        <dbReference type="EMBL" id="KAH7302590.1"/>
    </source>
</evidence>
<dbReference type="PANTHER" id="PTHR47447:SF17">
    <property type="entry name" value="OS12G0638900 PROTEIN"/>
    <property type="match status" value="1"/>
</dbReference>
<evidence type="ECO:0008006" key="6">
    <source>
        <dbReference type="Google" id="ProtNLM"/>
    </source>
</evidence>
<dbReference type="InterPro" id="IPR011990">
    <property type="entry name" value="TPR-like_helical_dom_sf"/>
</dbReference>
<evidence type="ECO:0000256" key="3">
    <source>
        <dbReference type="PROSITE-ProRule" id="PRU00708"/>
    </source>
</evidence>
<dbReference type="PANTHER" id="PTHR47447">
    <property type="entry name" value="OS03G0856100 PROTEIN"/>
    <property type="match status" value="1"/>
</dbReference>